<evidence type="ECO:0000256" key="7">
    <source>
        <dbReference type="ARBA" id="ARBA00047928"/>
    </source>
</evidence>
<dbReference type="AlphaFoldDB" id="A0A5A7PL80"/>
<gene>
    <name evidence="11" type="ORF">STAS_09535</name>
</gene>
<dbReference type="GO" id="GO:0042545">
    <property type="term" value="P:cell wall modification"/>
    <property type="evidence" value="ECO:0007669"/>
    <property type="project" value="InterPro"/>
</dbReference>
<comment type="function">
    <text evidence="8">Acts in the modification of cell walls via demethylesterification of cell wall pectin.</text>
</comment>
<dbReference type="PANTHER" id="PTHR31321:SF98">
    <property type="entry name" value="PECTINESTERASE 67-RELATED"/>
    <property type="match status" value="1"/>
</dbReference>
<evidence type="ECO:0000256" key="3">
    <source>
        <dbReference type="ARBA" id="ARBA00013229"/>
    </source>
</evidence>
<dbReference type="InterPro" id="IPR011050">
    <property type="entry name" value="Pectin_lyase_fold/virulence"/>
</dbReference>
<proteinExistence type="inferred from homology"/>
<evidence type="ECO:0000256" key="1">
    <source>
        <dbReference type="ARBA" id="ARBA00005184"/>
    </source>
</evidence>
<dbReference type="GO" id="GO:0030599">
    <property type="term" value="F:pectinesterase activity"/>
    <property type="evidence" value="ECO:0007669"/>
    <property type="project" value="UniProtKB-EC"/>
</dbReference>
<comment type="pathway">
    <text evidence="1">Glycan metabolism; pectin degradation; 2-dehydro-3-deoxy-D-gluconate from pectin: step 1/5.</text>
</comment>
<evidence type="ECO:0000256" key="6">
    <source>
        <dbReference type="ARBA" id="ARBA00023180"/>
    </source>
</evidence>
<evidence type="ECO:0000313" key="11">
    <source>
        <dbReference type="EMBL" id="GER33398.1"/>
    </source>
</evidence>
<evidence type="ECO:0000256" key="9">
    <source>
        <dbReference type="SAM" id="Phobius"/>
    </source>
</evidence>
<comment type="catalytic activity">
    <reaction evidence="7">
        <text>[(1-&gt;4)-alpha-D-galacturonosyl methyl ester](n) + n H2O = [(1-&gt;4)-alpha-D-galacturonosyl](n) + n methanol + n H(+)</text>
        <dbReference type="Rhea" id="RHEA:22380"/>
        <dbReference type="Rhea" id="RHEA-COMP:14570"/>
        <dbReference type="Rhea" id="RHEA-COMP:14573"/>
        <dbReference type="ChEBI" id="CHEBI:15377"/>
        <dbReference type="ChEBI" id="CHEBI:15378"/>
        <dbReference type="ChEBI" id="CHEBI:17790"/>
        <dbReference type="ChEBI" id="CHEBI:140522"/>
        <dbReference type="ChEBI" id="CHEBI:140523"/>
        <dbReference type="EC" id="3.1.1.11"/>
    </reaction>
</comment>
<sequence>MKEKLNLTHQRSETFGRSKYVVLVMTFIYFLDPALGFSEGNVVNSLLLTQNIGTNRTIVVDANGQGDFKSVQAAIDHVPNRNSKWIAIHINKGIYREKVRIPSDKPYIFMRGSGKGKTSIVWSQKSEKSYDSATFKVEAPHFVAFGISFKNTAAKKNSVAAFLGADKAAFYDCAFFSNHNTLYDYKGRHYYHNCYIQGSMDLIFGLGQAMFHDCEIFVIGNQRLEIGGSIAANHRQSHEENSGFVFLKGKVYGVGDVHLGRAKGSHSKVVFANTYLSKTVSRQGWTKRNYKGSTVNLHHAEYKCHGPGSDSVKRAHWSKQLTYKDAVNFLTVDFITGQEWLPTWF</sequence>
<dbReference type="Pfam" id="PF01095">
    <property type="entry name" value="Pectinesterase"/>
    <property type="match status" value="1"/>
</dbReference>
<evidence type="ECO:0000256" key="4">
    <source>
        <dbReference type="ARBA" id="ARBA00022801"/>
    </source>
</evidence>
<reference evidence="12" key="1">
    <citation type="journal article" date="2019" name="Curr. Biol.">
        <title>Genome Sequence of Striga asiatica Provides Insight into the Evolution of Plant Parasitism.</title>
        <authorList>
            <person name="Yoshida S."/>
            <person name="Kim S."/>
            <person name="Wafula E.K."/>
            <person name="Tanskanen J."/>
            <person name="Kim Y.M."/>
            <person name="Honaas L."/>
            <person name="Yang Z."/>
            <person name="Spallek T."/>
            <person name="Conn C.E."/>
            <person name="Ichihashi Y."/>
            <person name="Cheong K."/>
            <person name="Cui S."/>
            <person name="Der J.P."/>
            <person name="Gundlach H."/>
            <person name="Jiao Y."/>
            <person name="Hori C."/>
            <person name="Ishida J.K."/>
            <person name="Kasahara H."/>
            <person name="Kiba T."/>
            <person name="Kim M.S."/>
            <person name="Koo N."/>
            <person name="Laohavisit A."/>
            <person name="Lee Y.H."/>
            <person name="Lumba S."/>
            <person name="McCourt P."/>
            <person name="Mortimer J.C."/>
            <person name="Mutuku J.M."/>
            <person name="Nomura T."/>
            <person name="Sasaki-Sekimoto Y."/>
            <person name="Seto Y."/>
            <person name="Wang Y."/>
            <person name="Wakatake T."/>
            <person name="Sakakibara H."/>
            <person name="Demura T."/>
            <person name="Yamaguchi S."/>
            <person name="Yoneyama K."/>
            <person name="Manabe R.I."/>
            <person name="Nelson D.C."/>
            <person name="Schulman A.H."/>
            <person name="Timko M.P."/>
            <person name="dePamphilis C.W."/>
            <person name="Choi D."/>
            <person name="Shirasu K."/>
        </authorList>
    </citation>
    <scope>NUCLEOTIDE SEQUENCE [LARGE SCALE GENOMIC DNA]</scope>
    <source>
        <strain evidence="12">cv. UVA1</strain>
    </source>
</reference>
<dbReference type="OrthoDB" id="2019149at2759"/>
<protein>
    <recommendedName>
        <fullName evidence="3">pectinesterase</fullName>
        <ecNumber evidence="3">3.1.1.11</ecNumber>
    </recommendedName>
</protein>
<dbReference type="GO" id="GO:0016829">
    <property type="term" value="F:lyase activity"/>
    <property type="evidence" value="ECO:0007669"/>
    <property type="project" value="UniProtKB-KW"/>
</dbReference>
<feature type="domain" description="Pectinesterase catalytic" evidence="10">
    <location>
        <begin position="58"/>
        <end position="337"/>
    </location>
</feature>
<dbReference type="Proteomes" id="UP000325081">
    <property type="component" value="Unassembled WGS sequence"/>
</dbReference>
<keyword evidence="5" id="KW-0063">Aspartyl esterase</keyword>
<keyword evidence="9" id="KW-1133">Transmembrane helix</keyword>
<keyword evidence="11" id="KW-0456">Lyase</keyword>
<dbReference type="PANTHER" id="PTHR31321">
    <property type="entry name" value="ACYL-COA THIOESTER HYDROLASE YBHC-RELATED"/>
    <property type="match status" value="1"/>
</dbReference>
<dbReference type="FunFam" id="2.160.20.10:FF:000013">
    <property type="entry name" value="Pectinesterase"/>
    <property type="match status" value="1"/>
</dbReference>
<dbReference type="GO" id="GO:0045490">
    <property type="term" value="P:pectin catabolic process"/>
    <property type="evidence" value="ECO:0007669"/>
    <property type="project" value="UniProtKB-UniPathway"/>
</dbReference>
<organism evidence="11 12">
    <name type="scientific">Striga asiatica</name>
    <name type="common">Asiatic witchweed</name>
    <name type="synonym">Buchnera asiatica</name>
    <dbReference type="NCBI Taxonomy" id="4170"/>
    <lineage>
        <taxon>Eukaryota</taxon>
        <taxon>Viridiplantae</taxon>
        <taxon>Streptophyta</taxon>
        <taxon>Embryophyta</taxon>
        <taxon>Tracheophyta</taxon>
        <taxon>Spermatophyta</taxon>
        <taxon>Magnoliopsida</taxon>
        <taxon>eudicotyledons</taxon>
        <taxon>Gunneridae</taxon>
        <taxon>Pentapetalae</taxon>
        <taxon>asterids</taxon>
        <taxon>lamiids</taxon>
        <taxon>Lamiales</taxon>
        <taxon>Orobanchaceae</taxon>
        <taxon>Buchnereae</taxon>
        <taxon>Striga</taxon>
    </lineage>
</organism>
<keyword evidence="4" id="KW-0378">Hydrolase</keyword>
<dbReference type="InterPro" id="IPR000070">
    <property type="entry name" value="Pectinesterase_cat"/>
</dbReference>
<comment type="similarity">
    <text evidence="2">Belongs to the pectinesterase family.</text>
</comment>
<evidence type="ECO:0000313" key="12">
    <source>
        <dbReference type="Proteomes" id="UP000325081"/>
    </source>
</evidence>
<dbReference type="EC" id="3.1.1.11" evidence="3"/>
<dbReference type="EMBL" id="BKCP01004738">
    <property type="protein sequence ID" value="GER33398.1"/>
    <property type="molecule type" value="Genomic_DNA"/>
</dbReference>
<evidence type="ECO:0000256" key="5">
    <source>
        <dbReference type="ARBA" id="ARBA00023085"/>
    </source>
</evidence>
<feature type="transmembrane region" description="Helical" evidence="9">
    <location>
        <begin position="20"/>
        <end position="38"/>
    </location>
</feature>
<dbReference type="InterPro" id="IPR012334">
    <property type="entry name" value="Pectin_lyas_fold"/>
</dbReference>
<dbReference type="SUPFAM" id="SSF51126">
    <property type="entry name" value="Pectin lyase-like"/>
    <property type="match status" value="1"/>
</dbReference>
<keyword evidence="9" id="KW-0812">Transmembrane</keyword>
<evidence type="ECO:0000256" key="2">
    <source>
        <dbReference type="ARBA" id="ARBA00008891"/>
    </source>
</evidence>
<keyword evidence="12" id="KW-1185">Reference proteome</keyword>
<dbReference type="UniPathway" id="UPA00545">
    <property type="reaction ID" value="UER00823"/>
</dbReference>
<evidence type="ECO:0000259" key="10">
    <source>
        <dbReference type="Pfam" id="PF01095"/>
    </source>
</evidence>
<keyword evidence="9" id="KW-0472">Membrane</keyword>
<comment type="caution">
    <text evidence="11">The sequence shown here is derived from an EMBL/GenBank/DDBJ whole genome shotgun (WGS) entry which is preliminary data.</text>
</comment>
<keyword evidence="6" id="KW-0325">Glycoprotein</keyword>
<accession>A0A5A7PL80</accession>
<dbReference type="Gene3D" id="2.160.20.10">
    <property type="entry name" value="Single-stranded right-handed beta-helix, Pectin lyase-like"/>
    <property type="match status" value="1"/>
</dbReference>
<name>A0A5A7PL80_STRAF</name>
<evidence type="ECO:0000256" key="8">
    <source>
        <dbReference type="ARBA" id="ARBA00057335"/>
    </source>
</evidence>